<dbReference type="Gene3D" id="3.30.70.1060">
    <property type="entry name" value="Dimeric alpha+beta barrel"/>
    <property type="match status" value="1"/>
</dbReference>
<feature type="domain" description="YCII-related" evidence="2">
    <location>
        <begin position="34"/>
        <end position="125"/>
    </location>
</feature>
<sequence length="134" mass="14634">MLPLSNPKPSFERTPMPKFMFVYRGGCDEMENASPDEMQKVMQLWMDWIQDGMKAGWLIDGGDGLKPEGATVHADLSVTDGPFTESKELVGGYSMVQAENLAAAVELAKTSPIIHHKGAVEVRELANVGQPEEA</sequence>
<dbReference type="InterPro" id="IPR011008">
    <property type="entry name" value="Dimeric_a/b-barrel"/>
</dbReference>
<dbReference type="AlphaFoldDB" id="A0A2G1VXX3"/>
<dbReference type="EMBL" id="NIZW01000044">
    <property type="protein sequence ID" value="PHQ31622.1"/>
    <property type="molecule type" value="Genomic_DNA"/>
</dbReference>
<evidence type="ECO:0000259" key="2">
    <source>
        <dbReference type="Pfam" id="PF03795"/>
    </source>
</evidence>
<dbReference type="Pfam" id="PF03795">
    <property type="entry name" value="YCII"/>
    <property type="match status" value="1"/>
</dbReference>
<accession>A0A2G1VXX3</accession>
<dbReference type="SUPFAM" id="SSF54909">
    <property type="entry name" value="Dimeric alpha+beta barrel"/>
    <property type="match status" value="1"/>
</dbReference>
<evidence type="ECO:0000313" key="3">
    <source>
        <dbReference type="EMBL" id="PHQ31622.1"/>
    </source>
</evidence>
<dbReference type="OrthoDB" id="9807535at2"/>
<gene>
    <name evidence="3" type="ORF">CEE69_30165</name>
</gene>
<dbReference type="InterPro" id="IPR005545">
    <property type="entry name" value="YCII"/>
</dbReference>
<name>A0A2G1VXX3_9BACT</name>
<dbReference type="Proteomes" id="UP000225740">
    <property type="component" value="Unassembled WGS sequence"/>
</dbReference>
<reference evidence="3 4" key="1">
    <citation type="submission" date="2017-06" db="EMBL/GenBank/DDBJ databases">
        <title>Description of Rhodopirellula bahusiensis sp. nov.</title>
        <authorList>
            <person name="Kizina J."/>
            <person name="Harder J."/>
        </authorList>
    </citation>
    <scope>NUCLEOTIDE SEQUENCE [LARGE SCALE GENOMIC DNA]</scope>
    <source>
        <strain evidence="3 4">SWK21</strain>
    </source>
</reference>
<comment type="caution">
    <text evidence="3">The sequence shown here is derived from an EMBL/GenBank/DDBJ whole genome shotgun (WGS) entry which is preliminary data.</text>
</comment>
<keyword evidence="4" id="KW-1185">Reference proteome</keyword>
<dbReference type="PANTHER" id="PTHR35174:SF1">
    <property type="entry name" value="BLL0086 PROTEIN"/>
    <property type="match status" value="1"/>
</dbReference>
<protein>
    <recommendedName>
        <fullName evidence="2">YCII-related domain-containing protein</fullName>
    </recommendedName>
</protein>
<evidence type="ECO:0000313" key="4">
    <source>
        <dbReference type="Proteomes" id="UP000225740"/>
    </source>
</evidence>
<proteinExistence type="inferred from homology"/>
<organism evidence="3 4">
    <name type="scientific">Rhodopirellula bahusiensis</name>
    <dbReference type="NCBI Taxonomy" id="2014065"/>
    <lineage>
        <taxon>Bacteria</taxon>
        <taxon>Pseudomonadati</taxon>
        <taxon>Planctomycetota</taxon>
        <taxon>Planctomycetia</taxon>
        <taxon>Pirellulales</taxon>
        <taxon>Pirellulaceae</taxon>
        <taxon>Rhodopirellula</taxon>
    </lineage>
</organism>
<comment type="similarity">
    <text evidence="1">Belongs to the YciI family.</text>
</comment>
<evidence type="ECO:0000256" key="1">
    <source>
        <dbReference type="ARBA" id="ARBA00007689"/>
    </source>
</evidence>
<dbReference type="PANTHER" id="PTHR35174">
    <property type="entry name" value="BLL7171 PROTEIN-RELATED"/>
    <property type="match status" value="1"/>
</dbReference>